<name>A0A8C8AB84_9STRI</name>
<sequence length="166" mass="17774">MAHPRGSGSPEAAVCPPFHCRQDEASLTLLLRVPGIQPQSLSGAVGTNHYSLRFSSATDTFALFLQFPPANRLASPESSVSVAAHSAAIGLAKAPGSTGLWEKFCFGLDASALQERLFVSEENVDGFLGTVLCPSFCSQSALESQPLIEVLDVTEDRIQIRWRTVI</sequence>
<evidence type="ECO:0000313" key="1">
    <source>
        <dbReference type="Ensembl" id="ENSOSUP00000003047.1"/>
    </source>
</evidence>
<proteinExistence type="predicted"/>
<dbReference type="Ensembl" id="ENSOSUT00000003126.1">
    <property type="protein sequence ID" value="ENSOSUP00000003047.1"/>
    <property type="gene ID" value="ENSOSUG00000002145.1"/>
</dbReference>
<reference evidence="1" key="2">
    <citation type="submission" date="2025-09" db="UniProtKB">
        <authorList>
            <consortium name="Ensembl"/>
        </authorList>
    </citation>
    <scope>IDENTIFICATION</scope>
</reference>
<reference evidence="1" key="1">
    <citation type="submission" date="2025-08" db="UniProtKB">
        <authorList>
            <consortium name="Ensembl"/>
        </authorList>
    </citation>
    <scope>IDENTIFICATION</scope>
</reference>
<protein>
    <recommendedName>
        <fullName evidence="3">Protein kintoun</fullName>
    </recommendedName>
</protein>
<keyword evidence="2" id="KW-1185">Reference proteome</keyword>
<evidence type="ECO:0008006" key="3">
    <source>
        <dbReference type="Google" id="ProtNLM"/>
    </source>
</evidence>
<dbReference type="AlphaFoldDB" id="A0A8C8AB84"/>
<organism evidence="1 2">
    <name type="scientific">Otus sunia</name>
    <name type="common">Oriental scops-owl</name>
    <dbReference type="NCBI Taxonomy" id="257818"/>
    <lineage>
        <taxon>Eukaryota</taxon>
        <taxon>Metazoa</taxon>
        <taxon>Chordata</taxon>
        <taxon>Craniata</taxon>
        <taxon>Vertebrata</taxon>
        <taxon>Euteleostomi</taxon>
        <taxon>Archelosauria</taxon>
        <taxon>Archosauria</taxon>
        <taxon>Dinosauria</taxon>
        <taxon>Saurischia</taxon>
        <taxon>Theropoda</taxon>
        <taxon>Coelurosauria</taxon>
        <taxon>Aves</taxon>
        <taxon>Neognathae</taxon>
        <taxon>Neoaves</taxon>
        <taxon>Telluraves</taxon>
        <taxon>Strigiformes</taxon>
        <taxon>Strigidae</taxon>
        <taxon>Otus</taxon>
    </lineage>
</organism>
<dbReference type="Proteomes" id="UP000694552">
    <property type="component" value="Unplaced"/>
</dbReference>
<accession>A0A8C8AB84</accession>
<evidence type="ECO:0000313" key="2">
    <source>
        <dbReference type="Proteomes" id="UP000694552"/>
    </source>
</evidence>